<name>A0A8H4QN47_9AGAR</name>
<keyword evidence="1" id="KW-0732">Signal</keyword>
<evidence type="ECO:0000256" key="1">
    <source>
        <dbReference type="SAM" id="SignalP"/>
    </source>
</evidence>
<dbReference type="AlphaFoldDB" id="A0A8H4QN47"/>
<evidence type="ECO:0000313" key="2">
    <source>
        <dbReference type="EMBL" id="KAF4613966.1"/>
    </source>
</evidence>
<feature type="signal peptide" evidence="1">
    <location>
        <begin position="1"/>
        <end position="19"/>
    </location>
</feature>
<reference evidence="2 3" key="1">
    <citation type="submission" date="2019-12" db="EMBL/GenBank/DDBJ databases">
        <authorList>
            <person name="Floudas D."/>
            <person name="Bentzer J."/>
            <person name="Ahren D."/>
            <person name="Johansson T."/>
            <person name="Persson P."/>
            <person name="Tunlid A."/>
        </authorList>
    </citation>
    <scope>NUCLEOTIDE SEQUENCE [LARGE SCALE GENOMIC DNA]</scope>
    <source>
        <strain evidence="2 3">CBS 102.39</strain>
    </source>
</reference>
<dbReference type="EMBL" id="JAACJL010000045">
    <property type="protein sequence ID" value="KAF4613966.1"/>
    <property type="molecule type" value="Genomic_DNA"/>
</dbReference>
<accession>A0A8H4QN47</accession>
<sequence length="230" mass="26093">MRFVTCLFNVLPMLLAVSALPAPVAPRENTVETRSDMNNMDARYNLPIREESLFVREDSEDLIFGRYFDEEIDLTDRGWAEELGTVEPRQAAQAAKYVAEGVGRMMAPFFKLKGIAKVGQSQPAKVSDNDFRSQFTSKFVVDLRKAYPQYNWVVCHTAHNYNFKGTQGKDWGHSHQELPISLGHTIGYEIYWFTEGVFRRTGDGGYLNWAYSGNVKSATNKNSVITFAKP</sequence>
<organism evidence="2 3">
    <name type="scientific">Agrocybe pediades</name>
    <dbReference type="NCBI Taxonomy" id="84607"/>
    <lineage>
        <taxon>Eukaryota</taxon>
        <taxon>Fungi</taxon>
        <taxon>Dikarya</taxon>
        <taxon>Basidiomycota</taxon>
        <taxon>Agaricomycotina</taxon>
        <taxon>Agaricomycetes</taxon>
        <taxon>Agaricomycetidae</taxon>
        <taxon>Agaricales</taxon>
        <taxon>Agaricineae</taxon>
        <taxon>Strophariaceae</taxon>
        <taxon>Agrocybe</taxon>
    </lineage>
</organism>
<protein>
    <submittedName>
        <fullName evidence="2">Uncharacterized protein</fullName>
    </submittedName>
</protein>
<comment type="caution">
    <text evidence="2">The sequence shown here is derived from an EMBL/GenBank/DDBJ whole genome shotgun (WGS) entry which is preliminary data.</text>
</comment>
<keyword evidence="3" id="KW-1185">Reference proteome</keyword>
<proteinExistence type="predicted"/>
<dbReference type="Proteomes" id="UP000521872">
    <property type="component" value="Unassembled WGS sequence"/>
</dbReference>
<gene>
    <name evidence="2" type="ORF">D9613_008064</name>
</gene>
<feature type="chain" id="PRO_5034106672" evidence="1">
    <location>
        <begin position="20"/>
        <end position="230"/>
    </location>
</feature>
<evidence type="ECO:0000313" key="3">
    <source>
        <dbReference type="Proteomes" id="UP000521872"/>
    </source>
</evidence>